<evidence type="ECO:0000256" key="2">
    <source>
        <dbReference type="ARBA" id="ARBA00011245"/>
    </source>
</evidence>
<dbReference type="HAMAP" id="MF_02004">
    <property type="entry name" value="Val_tRNA_synth_type1"/>
    <property type="match status" value="1"/>
</dbReference>
<evidence type="ECO:0000256" key="5">
    <source>
        <dbReference type="ARBA" id="ARBA00022741"/>
    </source>
</evidence>
<comment type="catalytic activity">
    <reaction evidence="10 12">
        <text>tRNA(Val) + L-valine + ATP = L-valyl-tRNA(Val) + AMP + diphosphate</text>
        <dbReference type="Rhea" id="RHEA:10704"/>
        <dbReference type="Rhea" id="RHEA-COMP:9672"/>
        <dbReference type="Rhea" id="RHEA-COMP:9708"/>
        <dbReference type="ChEBI" id="CHEBI:30616"/>
        <dbReference type="ChEBI" id="CHEBI:33019"/>
        <dbReference type="ChEBI" id="CHEBI:57762"/>
        <dbReference type="ChEBI" id="CHEBI:78442"/>
        <dbReference type="ChEBI" id="CHEBI:78537"/>
        <dbReference type="ChEBI" id="CHEBI:456215"/>
        <dbReference type="EC" id="6.1.1.9"/>
    </reaction>
</comment>
<feature type="domain" description="Valyl-tRNA synthetase tRNA-binding arm" evidence="16">
    <location>
        <begin position="834"/>
        <end position="898"/>
    </location>
</feature>
<dbReference type="Gene3D" id="3.40.50.620">
    <property type="entry name" value="HUPs"/>
    <property type="match status" value="2"/>
</dbReference>
<evidence type="ECO:0000259" key="15">
    <source>
        <dbReference type="Pfam" id="PF08264"/>
    </source>
</evidence>
<keyword evidence="4 12" id="KW-0436">Ligase</keyword>
<name>D5HAX5_SALRM</name>
<dbReference type="Gene3D" id="3.90.740.10">
    <property type="entry name" value="Valyl/Leucyl/Isoleucyl-tRNA synthetase, editing domain"/>
    <property type="match status" value="1"/>
</dbReference>
<comment type="function">
    <text evidence="12">Catalyzes the attachment of valine to tRNA(Val). As ValRS can inadvertently accommodate and process structurally similar amino acids such as threonine, to avoid such errors, it has a 'posttransfer' editing activity that hydrolyzes mischarged Thr-tRNA(Val) in a tRNA-dependent manner.</text>
</comment>
<keyword evidence="3 12" id="KW-0963">Cytoplasm</keyword>
<dbReference type="FunFam" id="1.10.287.380:FF:000001">
    <property type="entry name" value="Valine--tRNA ligase"/>
    <property type="match status" value="1"/>
</dbReference>
<dbReference type="GO" id="GO:0002161">
    <property type="term" value="F:aminoacyl-tRNA deacylase activity"/>
    <property type="evidence" value="ECO:0007669"/>
    <property type="project" value="InterPro"/>
</dbReference>
<feature type="binding site" evidence="12">
    <location>
        <position position="540"/>
    </location>
    <ligand>
        <name>ATP</name>
        <dbReference type="ChEBI" id="CHEBI:30616"/>
    </ligand>
</feature>
<dbReference type="InterPro" id="IPR002303">
    <property type="entry name" value="Valyl-tRNA_ligase"/>
</dbReference>
<keyword evidence="6 12" id="KW-0067">ATP-binding</keyword>
<dbReference type="PANTHER" id="PTHR11946:SF93">
    <property type="entry name" value="VALINE--TRNA LIGASE, CHLOROPLASTIC_MITOCHONDRIAL 2"/>
    <property type="match status" value="1"/>
</dbReference>
<dbReference type="Gene3D" id="1.10.287.380">
    <property type="entry name" value="Valyl-tRNA synthetase, C-terminal domain"/>
    <property type="match status" value="1"/>
</dbReference>
<dbReference type="SUPFAM" id="SSF50677">
    <property type="entry name" value="ValRS/IleRS/LeuRS editing domain"/>
    <property type="match status" value="1"/>
</dbReference>
<dbReference type="InterPro" id="IPR009080">
    <property type="entry name" value="tRNAsynth_Ia_anticodon-bd"/>
</dbReference>
<evidence type="ECO:0000259" key="16">
    <source>
        <dbReference type="Pfam" id="PF10458"/>
    </source>
</evidence>
<evidence type="ECO:0000256" key="8">
    <source>
        <dbReference type="ARBA" id="ARBA00023054"/>
    </source>
</evidence>
<dbReference type="EC" id="6.1.1.9" evidence="12"/>
<protein>
    <recommendedName>
        <fullName evidence="12">Valine--tRNA ligase</fullName>
        <ecNumber evidence="12">6.1.1.9</ecNumber>
    </recommendedName>
    <alternativeName>
        <fullName evidence="12">Valyl-tRNA synthetase</fullName>
        <shortName evidence="12">ValRS</shortName>
    </alternativeName>
</protein>
<dbReference type="Pfam" id="PF10458">
    <property type="entry name" value="Val_tRNA-synt_C"/>
    <property type="match status" value="1"/>
</dbReference>
<dbReference type="FunFam" id="3.40.50.620:FF:000032">
    <property type="entry name" value="Valine--tRNA ligase"/>
    <property type="match status" value="1"/>
</dbReference>
<dbReference type="PROSITE" id="PS00178">
    <property type="entry name" value="AA_TRNA_LIGASE_I"/>
    <property type="match status" value="1"/>
</dbReference>
<accession>D5HAX5</accession>
<dbReference type="PRINTS" id="PR00986">
    <property type="entry name" value="TRNASYNTHVAL"/>
</dbReference>
<evidence type="ECO:0000256" key="4">
    <source>
        <dbReference type="ARBA" id="ARBA00022598"/>
    </source>
</evidence>
<dbReference type="Pfam" id="PF08264">
    <property type="entry name" value="Anticodon_1"/>
    <property type="match status" value="1"/>
</dbReference>
<dbReference type="HOGENOM" id="CLU_001493_0_2_10"/>
<dbReference type="InterPro" id="IPR019499">
    <property type="entry name" value="Val-tRNA_synth_tRNA-bd"/>
</dbReference>
<comment type="subunit">
    <text evidence="2 12">Monomer.</text>
</comment>
<dbReference type="CDD" id="cd00817">
    <property type="entry name" value="ValRS_core"/>
    <property type="match status" value="1"/>
</dbReference>
<feature type="short sequence motif" description="'HIGH' region" evidence="12">
    <location>
        <begin position="56"/>
        <end position="66"/>
    </location>
</feature>
<keyword evidence="5 12" id="KW-0547">Nucleotide-binding</keyword>
<gene>
    <name evidence="12 17" type="primary">valS</name>
    <name evidence="17" type="ordered locus">SRM_02259</name>
</gene>
<dbReference type="SUPFAM" id="SSF52374">
    <property type="entry name" value="Nucleotidylyl transferase"/>
    <property type="match status" value="1"/>
</dbReference>
<dbReference type="InterPro" id="IPR009008">
    <property type="entry name" value="Val/Leu/Ile-tRNA-synth_edit"/>
</dbReference>
<dbReference type="InterPro" id="IPR010978">
    <property type="entry name" value="tRNA-bd_arm"/>
</dbReference>
<evidence type="ECO:0000256" key="11">
    <source>
        <dbReference type="ARBA" id="ARBA00060830"/>
    </source>
</evidence>
<dbReference type="InterPro" id="IPR037118">
    <property type="entry name" value="Val-tRNA_synth_C_sf"/>
</dbReference>
<dbReference type="InterPro" id="IPR033705">
    <property type="entry name" value="Anticodon_Ia_Val"/>
</dbReference>
<reference evidence="17 18" key="1">
    <citation type="journal article" date="2010" name="ISME J.">
        <title>Fine-scale evolution: genomic, phenotypic and ecological differentiation in two coexisting Salinibacter ruber strains.</title>
        <authorList>
            <person name="Pena A."/>
            <person name="Teeling H."/>
            <person name="Huerta-Cepas J."/>
            <person name="Santos F."/>
            <person name="Yarza P."/>
            <person name="Brito-Echeverria J."/>
            <person name="Lucio M."/>
            <person name="Schmitt-Kopplin P."/>
            <person name="Meseguer I."/>
            <person name="Schenowitz C."/>
            <person name="Dossat C."/>
            <person name="Barbe V."/>
            <person name="Dopazo J."/>
            <person name="Rossello-Mora R."/>
            <person name="Schuler M."/>
            <person name="Glockner F.O."/>
            <person name="Amann R."/>
            <person name="Gabaldon T."/>
            <person name="Anton J."/>
        </authorList>
    </citation>
    <scope>NUCLEOTIDE SEQUENCE [LARGE SCALE GENOMIC DNA]</scope>
    <source>
        <strain evidence="17 18">M8</strain>
    </source>
</reference>
<dbReference type="PATRIC" id="fig|761659.10.peg.2462"/>
<dbReference type="GO" id="GO:0005524">
    <property type="term" value="F:ATP binding"/>
    <property type="evidence" value="ECO:0007669"/>
    <property type="project" value="UniProtKB-UniRule"/>
</dbReference>
<dbReference type="SUPFAM" id="SSF47323">
    <property type="entry name" value="Anticodon-binding domain of a subclass of class I aminoacyl-tRNA synthetases"/>
    <property type="match status" value="1"/>
</dbReference>
<evidence type="ECO:0000256" key="9">
    <source>
        <dbReference type="ARBA" id="ARBA00023146"/>
    </source>
</evidence>
<dbReference type="CDD" id="cd07962">
    <property type="entry name" value="Anticodon_Ia_Val"/>
    <property type="match status" value="1"/>
</dbReference>
<evidence type="ECO:0000256" key="13">
    <source>
        <dbReference type="SAM" id="MobiDB-lite"/>
    </source>
</evidence>
<evidence type="ECO:0000256" key="10">
    <source>
        <dbReference type="ARBA" id="ARBA00047552"/>
    </source>
</evidence>
<evidence type="ECO:0000313" key="17">
    <source>
        <dbReference type="EMBL" id="CBH25180.1"/>
    </source>
</evidence>
<evidence type="ECO:0000256" key="12">
    <source>
        <dbReference type="HAMAP-Rule" id="MF_02004"/>
    </source>
</evidence>
<comment type="subcellular location">
    <subcellularLocation>
        <location evidence="1 12">Cytoplasm</location>
    </subcellularLocation>
</comment>
<dbReference type="GO" id="GO:0006438">
    <property type="term" value="P:valyl-tRNA aminoacylation"/>
    <property type="evidence" value="ECO:0007669"/>
    <property type="project" value="UniProtKB-UniRule"/>
</dbReference>
<keyword evidence="9 12" id="KW-0030">Aminoacyl-tRNA synthetase</keyword>
<dbReference type="SUPFAM" id="SSF46589">
    <property type="entry name" value="tRNA-binding arm"/>
    <property type="match status" value="1"/>
</dbReference>
<dbReference type="Pfam" id="PF00133">
    <property type="entry name" value="tRNA-synt_1"/>
    <property type="match status" value="1"/>
</dbReference>
<keyword evidence="8 12" id="KW-0175">Coiled coil</keyword>
<evidence type="ECO:0000256" key="7">
    <source>
        <dbReference type="ARBA" id="ARBA00022917"/>
    </source>
</evidence>
<comment type="domain">
    <text evidence="12">The C-terminal coiled-coil domain is crucial for aminoacylation activity.</text>
</comment>
<keyword evidence="7 12" id="KW-0648">Protein biosynthesis</keyword>
<dbReference type="PANTHER" id="PTHR11946">
    <property type="entry name" value="VALYL-TRNA SYNTHETASES"/>
    <property type="match status" value="1"/>
</dbReference>
<dbReference type="InterPro" id="IPR014729">
    <property type="entry name" value="Rossmann-like_a/b/a_fold"/>
</dbReference>
<dbReference type="Gene3D" id="1.10.730.10">
    <property type="entry name" value="Isoleucyl-tRNA Synthetase, Domain 1"/>
    <property type="match status" value="1"/>
</dbReference>
<dbReference type="NCBIfam" id="TIGR00422">
    <property type="entry name" value="valS"/>
    <property type="match status" value="1"/>
</dbReference>
<comment type="domain">
    <text evidence="12">ValRS has two distinct active sites: one for aminoacylation and one for editing. The misactivated threonine is translocated from the active site to the editing site.</text>
</comment>
<comment type="caution">
    <text evidence="12">Lacks conserved residue(s) required for the propagation of feature annotation.</text>
</comment>
<dbReference type="InterPro" id="IPR013155">
    <property type="entry name" value="M/V/L/I-tRNA-synth_anticd-bd"/>
</dbReference>
<sequence length="901" mass="103279">MHDTMPDDAPSLASMSKAYDPSDIEDKWYTYWEEHGFFEADADGDADSHVIMMPPPNVTGRLHIGHALQDSIQDALTRIHRMKGDETLWMPGLDHAGIATQNAVEDDLREAEGKTRHDLGREAFVERVRAWKEEYGDLILDQKRTLGDSCDWGRQRFTMDEGFTRAVQEVFVQLHEEGLIYRGDYLVNWDPENETALSDEEVENEEREGHLWHVQYPLVGAEDESLTIATTRPETMLGDTAIAVDPDDERYEHLVGETAILPLLGREIPIIADERIDSDFGTGALKVTPAHDETDFEIGEDHGLEKITIMSPTGDINENGGPYEGMDRFDARDQIVEDLEEEGLLVAVEDYMMSVPLSERSEAVIEPLISRQWFVEMEPLAEPAIEAVREGEIEFFPDRWANEYFRWMENIRDWCISRQLWWGHRIPVWYYTDEHGEADPEQGYVVSIDQPEDGMVQETDVLDTWFSSWLWPFATLGWPEETDDLEKFYPTDVLVSGYDILFFWIARMIMAGYEFTGRPPFKNVFITGMVKDAQGRWMSKSLGNGIDPLEMVDQYGADATRFTLTLLCAQGQDIKLAPSKFEMGRNFANKIWNAFNVFGQFMDRDDAGVPVRDYQRERSFEELELVEQWMLHRLHTAIQDVEDSLDRYRLNEIAERVYDVFWRDYCDWYLELIKPPYGEEMEADKIALAAEIYETLLKLLHPLMPFITEELWWKVRPRGAGEACIAADWPSADDEQMDAAAAETFELIQEMISGVRGIKSDYGVGLGQEIEATVSVPVDDEALADTVRRYADYFDKLASVTDLTVEAGAEKPTASASVVVGRCEVFVPLVGMIDLEQERERLRGEIEEKETFLEGVEQKLNNPQFVNKAPDEVVERERQKKKDATAELERLQDNLADLEAV</sequence>
<dbReference type="EMBL" id="FP565814">
    <property type="protein sequence ID" value="CBH25180.1"/>
    <property type="molecule type" value="Genomic_DNA"/>
</dbReference>
<feature type="compositionally biased region" description="Basic and acidic residues" evidence="13">
    <location>
        <begin position="869"/>
        <end position="888"/>
    </location>
</feature>
<dbReference type="InterPro" id="IPR001412">
    <property type="entry name" value="aa-tRNA-synth_I_CS"/>
</dbReference>
<dbReference type="FunFam" id="3.90.740.10:FF:000005">
    <property type="entry name" value="Valine--tRNA ligase, mitochondrial"/>
    <property type="match status" value="1"/>
</dbReference>
<feature type="domain" description="Methionyl/Valyl/Leucyl/Isoleucyl-tRNA synthetase anticodon-binding" evidence="15">
    <location>
        <begin position="627"/>
        <end position="772"/>
    </location>
</feature>
<evidence type="ECO:0000313" key="18">
    <source>
        <dbReference type="Proteomes" id="UP000000933"/>
    </source>
</evidence>
<evidence type="ECO:0000259" key="14">
    <source>
        <dbReference type="Pfam" id="PF00133"/>
    </source>
</evidence>
<dbReference type="FunFam" id="3.40.50.620:FF:000098">
    <property type="entry name" value="Valine--tRNA ligase"/>
    <property type="match status" value="1"/>
</dbReference>
<proteinExistence type="inferred from homology"/>
<evidence type="ECO:0000256" key="6">
    <source>
        <dbReference type="ARBA" id="ARBA00022840"/>
    </source>
</evidence>
<dbReference type="InterPro" id="IPR002300">
    <property type="entry name" value="aa-tRNA-synth_Ia"/>
</dbReference>
<dbReference type="NCBIfam" id="NF004349">
    <property type="entry name" value="PRK05729.1"/>
    <property type="match status" value="1"/>
</dbReference>
<feature type="domain" description="Aminoacyl-tRNA synthetase class Ia" evidence="14">
    <location>
        <begin position="27"/>
        <end position="576"/>
    </location>
</feature>
<feature type="region of interest" description="Disordered" evidence="13">
    <location>
        <begin position="867"/>
        <end position="888"/>
    </location>
</feature>
<comment type="similarity">
    <text evidence="11 12">Belongs to the class-I aminoacyl-tRNA synthetase family. ValS type 1 subfamily.</text>
</comment>
<dbReference type="KEGG" id="srm:SRM_02259"/>
<organism evidence="17 18">
    <name type="scientific">Salinibacter ruber (strain M8)</name>
    <dbReference type="NCBI Taxonomy" id="761659"/>
    <lineage>
        <taxon>Bacteria</taxon>
        <taxon>Pseudomonadati</taxon>
        <taxon>Rhodothermota</taxon>
        <taxon>Rhodothermia</taxon>
        <taxon>Rhodothermales</taxon>
        <taxon>Salinibacteraceae</taxon>
        <taxon>Salinibacter</taxon>
    </lineage>
</organism>
<dbReference type="Proteomes" id="UP000000933">
    <property type="component" value="Chromosome"/>
</dbReference>
<dbReference type="GO" id="GO:0005829">
    <property type="term" value="C:cytosol"/>
    <property type="evidence" value="ECO:0007669"/>
    <property type="project" value="TreeGrafter"/>
</dbReference>
<evidence type="ECO:0000256" key="3">
    <source>
        <dbReference type="ARBA" id="ARBA00022490"/>
    </source>
</evidence>
<dbReference type="AlphaFoldDB" id="D5HAX5"/>
<evidence type="ECO:0000256" key="1">
    <source>
        <dbReference type="ARBA" id="ARBA00004496"/>
    </source>
</evidence>
<reference evidence="18" key="2">
    <citation type="submission" date="2010-04" db="EMBL/GenBank/DDBJ databases">
        <title>Genome sequence of Salinibacter ruber M8.</title>
        <authorList>
            <consortium name="Genoscope"/>
        </authorList>
    </citation>
    <scope>NUCLEOTIDE SEQUENCE [LARGE SCALE GENOMIC DNA]</scope>
    <source>
        <strain evidence="18">M8</strain>
    </source>
</reference>
<dbReference type="GO" id="GO:0004832">
    <property type="term" value="F:valine-tRNA ligase activity"/>
    <property type="evidence" value="ECO:0007669"/>
    <property type="project" value="UniProtKB-UniRule"/>
</dbReference>